<dbReference type="InterPro" id="IPR030400">
    <property type="entry name" value="Sedolisin_dom"/>
</dbReference>
<evidence type="ECO:0000313" key="15">
    <source>
        <dbReference type="Proteomes" id="UP000076871"/>
    </source>
</evidence>
<keyword evidence="15" id="KW-1185">Reference proteome</keyword>
<dbReference type="GO" id="GO:0046872">
    <property type="term" value="F:metal ion binding"/>
    <property type="evidence" value="ECO:0007669"/>
    <property type="project" value="UniProtKB-UniRule"/>
</dbReference>
<evidence type="ECO:0000256" key="3">
    <source>
        <dbReference type="ARBA" id="ARBA00004239"/>
    </source>
</evidence>
<dbReference type="OrthoDB" id="409122at2759"/>
<keyword evidence="8 11" id="KW-0720">Serine protease</keyword>
<feature type="active site" description="Charge relay system" evidence="11">
    <location>
        <position position="479"/>
    </location>
</feature>
<dbReference type="GeneID" id="63826626"/>
<dbReference type="InParanoid" id="A0A165CT69"/>
<evidence type="ECO:0000256" key="10">
    <source>
        <dbReference type="ARBA" id="ARBA00023145"/>
    </source>
</evidence>
<dbReference type="PROSITE" id="PS51695">
    <property type="entry name" value="SEDOLISIN"/>
    <property type="match status" value="1"/>
</dbReference>
<dbReference type="RefSeq" id="XP_040761134.1">
    <property type="nucleotide sequence ID" value="XM_040909597.1"/>
</dbReference>
<keyword evidence="10" id="KW-0865">Zymogen</keyword>
<dbReference type="STRING" id="1314785.A0A165CT69"/>
<feature type="domain" description="Peptidase S53" evidence="13">
    <location>
        <begin position="208"/>
        <end position="561"/>
    </location>
</feature>
<feature type="binding site" evidence="11">
    <location>
        <position position="521"/>
    </location>
    <ligand>
        <name>Ca(2+)</name>
        <dbReference type="ChEBI" id="CHEBI:29108"/>
    </ligand>
</feature>
<dbReference type="InterPro" id="IPR050819">
    <property type="entry name" value="Tripeptidyl-peptidase_I"/>
</dbReference>
<keyword evidence="6 11" id="KW-0479">Metal-binding</keyword>
<dbReference type="EMBL" id="KV427644">
    <property type="protein sequence ID" value="KZT03394.1"/>
    <property type="molecule type" value="Genomic_DNA"/>
</dbReference>
<dbReference type="Pfam" id="PF09286">
    <property type="entry name" value="Pro-kuma_activ"/>
    <property type="match status" value="1"/>
</dbReference>
<dbReference type="SUPFAM" id="SSF54897">
    <property type="entry name" value="Protease propeptides/inhibitors"/>
    <property type="match status" value="1"/>
</dbReference>
<dbReference type="PANTHER" id="PTHR14218:SF15">
    <property type="entry name" value="TRIPEPTIDYL-PEPTIDASE 1"/>
    <property type="match status" value="1"/>
</dbReference>
<keyword evidence="7 11" id="KW-0378">Hydrolase</keyword>
<proteinExistence type="predicted"/>
<name>A0A165CT69_9APHY</name>
<dbReference type="AlphaFoldDB" id="A0A165CT69"/>
<organism evidence="14 15">
    <name type="scientific">Laetiporus sulphureus 93-53</name>
    <dbReference type="NCBI Taxonomy" id="1314785"/>
    <lineage>
        <taxon>Eukaryota</taxon>
        <taxon>Fungi</taxon>
        <taxon>Dikarya</taxon>
        <taxon>Basidiomycota</taxon>
        <taxon>Agaricomycotina</taxon>
        <taxon>Agaricomycetes</taxon>
        <taxon>Polyporales</taxon>
        <taxon>Laetiporus</taxon>
    </lineage>
</organism>
<dbReference type="InterPro" id="IPR015366">
    <property type="entry name" value="S53_propep"/>
</dbReference>
<feature type="active site" description="Charge relay system" evidence="11">
    <location>
        <position position="286"/>
    </location>
</feature>
<evidence type="ECO:0000256" key="2">
    <source>
        <dbReference type="ARBA" id="ARBA00002451"/>
    </source>
</evidence>
<sequence>MIAPSTLVLALCVLVVGTPVRRSLEVHETRDAIPAGFALQGAADPDTVLNLRLGLASSDANGLIEALYDVSSPSSTNYGQHLSKAEVDQYIAPKPETLAAVTEWLTENSVTATTLSSAGDWLAISVPVAQANTMLGAEFAVYVDQSSGEQLVRTLAYSIPTDLKGHLDLVHPTTTFAASGNAKLPLQATLYSSSKKRAAEANSACSDYVEPACLESLYGIPTTPATDSSNYIVVTGYDDEYPSTTDLQNFLENYRTDISSSTTYTVVELDDGSYDPSDPGDEADLDIQYTVGLATDVPVTFISVGESANDGVYGFLDTANYILDLSNPPSVMTTSYGSNEEYISSSVANKLCIAYASLGAIGVSVLFASGDGGVSGSQSESCTDFVPTFPSGCPYVTSVGATTGTDPETAASFSAGGFSNIFARPSFQDTAVSSYLTYLGSTYSGMYNTSGRAYPDVSTQGEDFIIGYEGDFYAVSGTSCASPTFASVIALLNDRLLAAGKSTLGWLNPFLYSTGASALTDITSGDNPGCDTNGFSATTGWDPVTGLGTPIFDSLLTAVGL</sequence>
<dbReference type="SMART" id="SM00944">
    <property type="entry name" value="Pro-kuma_activ"/>
    <property type="match status" value="1"/>
</dbReference>
<dbReference type="Proteomes" id="UP000076871">
    <property type="component" value="Unassembled WGS sequence"/>
</dbReference>
<dbReference type="InterPro" id="IPR036852">
    <property type="entry name" value="Peptidase_S8/S53_dom_sf"/>
</dbReference>
<comment type="cofactor">
    <cofactor evidence="11">
        <name>Ca(2+)</name>
        <dbReference type="ChEBI" id="CHEBI:29108"/>
    </cofactor>
    <text evidence="11">Binds 1 Ca(2+) ion per subunit.</text>
</comment>
<feature type="binding site" evidence="11">
    <location>
        <position position="542"/>
    </location>
    <ligand>
        <name>Ca(2+)</name>
        <dbReference type="ChEBI" id="CHEBI:29108"/>
    </ligand>
</feature>
<evidence type="ECO:0000256" key="7">
    <source>
        <dbReference type="ARBA" id="ARBA00022801"/>
    </source>
</evidence>
<dbReference type="PANTHER" id="PTHR14218">
    <property type="entry name" value="PROTEASE S8 TRIPEPTIDYL PEPTIDASE I CLN2"/>
    <property type="match status" value="1"/>
</dbReference>
<comment type="catalytic activity">
    <reaction evidence="1">
        <text>Release of an N-terminal tripeptide from a polypeptide.</text>
        <dbReference type="EC" id="3.4.14.10"/>
    </reaction>
</comment>
<keyword evidence="5 11" id="KW-0645">Protease</keyword>
<feature type="signal peptide" evidence="12">
    <location>
        <begin position="1"/>
        <end position="17"/>
    </location>
</feature>
<dbReference type="CDD" id="cd04056">
    <property type="entry name" value="Peptidases_S53"/>
    <property type="match status" value="1"/>
</dbReference>
<feature type="active site" description="Charge relay system" evidence="11">
    <location>
        <position position="282"/>
    </location>
</feature>
<dbReference type="SUPFAM" id="SSF52743">
    <property type="entry name" value="Subtilisin-like"/>
    <property type="match status" value="1"/>
</dbReference>
<evidence type="ECO:0000256" key="5">
    <source>
        <dbReference type="ARBA" id="ARBA00022670"/>
    </source>
</evidence>
<evidence type="ECO:0000256" key="1">
    <source>
        <dbReference type="ARBA" id="ARBA00001910"/>
    </source>
</evidence>
<comment type="subcellular location">
    <subcellularLocation>
        <location evidence="3">Secreted</location>
        <location evidence="3">Extracellular space</location>
    </subcellularLocation>
</comment>
<feature type="binding site" evidence="11">
    <location>
        <position position="522"/>
    </location>
    <ligand>
        <name>Ca(2+)</name>
        <dbReference type="ChEBI" id="CHEBI:29108"/>
    </ligand>
</feature>
<evidence type="ECO:0000256" key="6">
    <source>
        <dbReference type="ARBA" id="ARBA00022723"/>
    </source>
</evidence>
<dbReference type="Pfam" id="PF00082">
    <property type="entry name" value="Peptidase_S8"/>
    <property type="match status" value="1"/>
</dbReference>
<protein>
    <recommendedName>
        <fullName evidence="4">tripeptidyl-peptidase II</fullName>
        <ecNumber evidence="4">3.4.14.10</ecNumber>
    </recommendedName>
</protein>
<dbReference type="EC" id="3.4.14.10" evidence="4"/>
<comment type="function">
    <text evidence="2">Secreted tripeptidyl-peptidase which degrades proteins at acidic pHs and is involved in virulence.</text>
</comment>
<reference evidence="14 15" key="1">
    <citation type="journal article" date="2016" name="Mol. Biol. Evol.">
        <title>Comparative Genomics of Early-Diverging Mushroom-Forming Fungi Provides Insights into the Origins of Lignocellulose Decay Capabilities.</title>
        <authorList>
            <person name="Nagy L.G."/>
            <person name="Riley R."/>
            <person name="Tritt A."/>
            <person name="Adam C."/>
            <person name="Daum C."/>
            <person name="Floudas D."/>
            <person name="Sun H."/>
            <person name="Yadav J.S."/>
            <person name="Pangilinan J."/>
            <person name="Larsson K.H."/>
            <person name="Matsuura K."/>
            <person name="Barry K."/>
            <person name="Labutti K."/>
            <person name="Kuo R."/>
            <person name="Ohm R.A."/>
            <person name="Bhattacharya S.S."/>
            <person name="Shirouzu T."/>
            <person name="Yoshinaga Y."/>
            <person name="Martin F.M."/>
            <person name="Grigoriev I.V."/>
            <person name="Hibbett D.S."/>
        </authorList>
    </citation>
    <scope>NUCLEOTIDE SEQUENCE [LARGE SCALE GENOMIC DNA]</scope>
    <source>
        <strain evidence="14 15">93-53</strain>
    </source>
</reference>
<gene>
    <name evidence="14" type="ORF">LAESUDRAFT_729205</name>
</gene>
<evidence type="ECO:0000313" key="14">
    <source>
        <dbReference type="EMBL" id="KZT03394.1"/>
    </source>
</evidence>
<evidence type="ECO:0000256" key="9">
    <source>
        <dbReference type="ARBA" id="ARBA00022837"/>
    </source>
</evidence>
<accession>A0A165CT69</accession>
<evidence type="ECO:0000256" key="8">
    <source>
        <dbReference type="ARBA" id="ARBA00022825"/>
    </source>
</evidence>
<dbReference type="GO" id="GO:0008240">
    <property type="term" value="F:tripeptidyl-peptidase activity"/>
    <property type="evidence" value="ECO:0007669"/>
    <property type="project" value="UniProtKB-EC"/>
</dbReference>
<evidence type="ECO:0000256" key="4">
    <source>
        <dbReference type="ARBA" id="ARBA00012462"/>
    </source>
</evidence>
<evidence type="ECO:0000256" key="12">
    <source>
        <dbReference type="SAM" id="SignalP"/>
    </source>
</evidence>
<dbReference type="CDD" id="cd11377">
    <property type="entry name" value="Pro-peptidase_S53"/>
    <property type="match status" value="1"/>
</dbReference>
<dbReference type="InterPro" id="IPR000209">
    <property type="entry name" value="Peptidase_S8/S53_dom"/>
</dbReference>
<feature type="binding site" evidence="11">
    <location>
        <position position="540"/>
    </location>
    <ligand>
        <name>Ca(2+)</name>
        <dbReference type="ChEBI" id="CHEBI:29108"/>
    </ligand>
</feature>
<dbReference type="GO" id="GO:0005576">
    <property type="term" value="C:extracellular region"/>
    <property type="evidence" value="ECO:0007669"/>
    <property type="project" value="UniProtKB-SubCell"/>
</dbReference>
<keyword evidence="9 11" id="KW-0106">Calcium</keyword>
<keyword evidence="12" id="KW-0732">Signal</keyword>
<evidence type="ECO:0000256" key="11">
    <source>
        <dbReference type="PROSITE-ProRule" id="PRU01032"/>
    </source>
</evidence>
<evidence type="ECO:0000259" key="13">
    <source>
        <dbReference type="PROSITE" id="PS51695"/>
    </source>
</evidence>
<feature type="chain" id="PRO_5007856157" description="tripeptidyl-peptidase II" evidence="12">
    <location>
        <begin position="18"/>
        <end position="561"/>
    </location>
</feature>
<dbReference type="GO" id="GO:0004252">
    <property type="term" value="F:serine-type endopeptidase activity"/>
    <property type="evidence" value="ECO:0007669"/>
    <property type="project" value="UniProtKB-UniRule"/>
</dbReference>
<dbReference type="Gene3D" id="3.40.50.200">
    <property type="entry name" value="Peptidase S8/S53 domain"/>
    <property type="match status" value="1"/>
</dbReference>
<dbReference type="GO" id="GO:0006508">
    <property type="term" value="P:proteolysis"/>
    <property type="evidence" value="ECO:0007669"/>
    <property type="project" value="UniProtKB-KW"/>
</dbReference>